<protein>
    <submittedName>
        <fullName evidence="7">Positive regulator of comK</fullName>
    </submittedName>
</protein>
<name>W4QUZ8_HALA3</name>
<reference evidence="7 8" key="1">
    <citation type="journal article" date="2014" name="Genome Announc.">
        <title>Draft Genome Sequences of Three Alkaliphilic Bacillus Strains, Bacillus wakoensis JCM 9140T, Bacillus akibai JCM 9157T, and Bacillus hemicellulosilyticus JCM 9152T.</title>
        <authorList>
            <person name="Yuki M."/>
            <person name="Oshima K."/>
            <person name="Suda W."/>
            <person name="Oshida Y."/>
            <person name="Kitamura K."/>
            <person name="Iida T."/>
            <person name="Hattori M."/>
            <person name="Ohkuma M."/>
        </authorList>
    </citation>
    <scope>NUCLEOTIDE SEQUENCE [LARGE SCALE GENOMIC DNA]</scope>
    <source>
        <strain evidence="7 8">JCM 9157</strain>
    </source>
</reference>
<feature type="domain" description="ABC transporter substrate-binding protein PnrA-like" evidence="6">
    <location>
        <begin position="1"/>
        <end position="169"/>
    </location>
</feature>
<dbReference type="Pfam" id="PF02608">
    <property type="entry name" value="Bmp"/>
    <property type="match status" value="1"/>
</dbReference>
<evidence type="ECO:0000313" key="8">
    <source>
        <dbReference type="Proteomes" id="UP000018896"/>
    </source>
</evidence>
<keyword evidence="4" id="KW-0472">Membrane</keyword>
<evidence type="ECO:0000313" key="7">
    <source>
        <dbReference type="EMBL" id="GAE35428.1"/>
    </source>
</evidence>
<dbReference type="InterPro" id="IPR003760">
    <property type="entry name" value="PnrA-like"/>
</dbReference>
<proteinExistence type="predicted"/>
<keyword evidence="8" id="KW-1185">Reference proteome</keyword>
<evidence type="ECO:0000256" key="3">
    <source>
        <dbReference type="ARBA" id="ARBA00022729"/>
    </source>
</evidence>
<evidence type="ECO:0000256" key="2">
    <source>
        <dbReference type="ARBA" id="ARBA00022475"/>
    </source>
</evidence>
<dbReference type="PANTHER" id="PTHR34296">
    <property type="entry name" value="TRANSCRIPTIONAL ACTIVATOR PROTEIN MED"/>
    <property type="match status" value="1"/>
</dbReference>
<dbReference type="STRING" id="1236973.JCM9157_2532"/>
<evidence type="ECO:0000259" key="6">
    <source>
        <dbReference type="Pfam" id="PF02608"/>
    </source>
</evidence>
<dbReference type="EMBL" id="BAUV01000018">
    <property type="protein sequence ID" value="GAE35428.1"/>
    <property type="molecule type" value="Genomic_DNA"/>
</dbReference>
<evidence type="ECO:0000256" key="4">
    <source>
        <dbReference type="ARBA" id="ARBA00023136"/>
    </source>
</evidence>
<sequence>MSETGEIGAIAAFPWQPEIEGYQAGAALYGENINTHVSYVEDWYDSELALSYFDKLKKQGVDVFYPAGDGYHVQVIEEARSEGLYAIGFVGDQSDLGESTVLTSTVQHVDYLYELIATQFYQNELTTGNLSFDFEDGVISLGEFSSKVPDDLRMKFEQAVQTYIETGELPTEPIM</sequence>
<dbReference type="GO" id="GO:0005886">
    <property type="term" value="C:plasma membrane"/>
    <property type="evidence" value="ECO:0007669"/>
    <property type="project" value="UniProtKB-SubCell"/>
</dbReference>
<keyword evidence="3" id="KW-0732">Signal</keyword>
<evidence type="ECO:0000256" key="5">
    <source>
        <dbReference type="ARBA" id="ARBA00023288"/>
    </source>
</evidence>
<dbReference type="Gene3D" id="3.40.50.2300">
    <property type="match status" value="1"/>
</dbReference>
<dbReference type="eggNOG" id="COG1744">
    <property type="taxonomic scope" value="Bacteria"/>
</dbReference>
<keyword evidence="2" id="KW-1003">Cell membrane</keyword>
<dbReference type="InterPro" id="IPR050957">
    <property type="entry name" value="BMP_lipoprotein"/>
</dbReference>
<gene>
    <name evidence="7" type="ORF">JCM9157_2532</name>
</gene>
<accession>W4QUZ8</accession>
<evidence type="ECO:0000256" key="1">
    <source>
        <dbReference type="ARBA" id="ARBA00004236"/>
    </source>
</evidence>
<dbReference type="AlphaFoldDB" id="W4QUZ8"/>
<comment type="subcellular location">
    <subcellularLocation>
        <location evidence="1">Cell membrane</location>
    </subcellularLocation>
</comment>
<comment type="caution">
    <text evidence="7">The sequence shown here is derived from an EMBL/GenBank/DDBJ whole genome shotgun (WGS) entry which is preliminary data.</text>
</comment>
<dbReference type="PANTHER" id="PTHR34296:SF2">
    <property type="entry name" value="ABC TRANSPORTER GUANOSINE-BINDING PROTEIN NUPN"/>
    <property type="match status" value="1"/>
</dbReference>
<keyword evidence="5" id="KW-0449">Lipoprotein</keyword>
<dbReference type="Proteomes" id="UP000018896">
    <property type="component" value="Unassembled WGS sequence"/>
</dbReference>
<organism evidence="7 8">
    <name type="scientific">Halalkalibacter akibai (strain ATCC 43226 / DSM 21942 / CIP 109018 / JCM 9157 / 1139)</name>
    <name type="common">Bacillus akibai</name>
    <dbReference type="NCBI Taxonomy" id="1236973"/>
    <lineage>
        <taxon>Bacteria</taxon>
        <taxon>Bacillati</taxon>
        <taxon>Bacillota</taxon>
        <taxon>Bacilli</taxon>
        <taxon>Bacillales</taxon>
        <taxon>Bacillaceae</taxon>
        <taxon>Halalkalibacter</taxon>
    </lineage>
</organism>